<dbReference type="EMBL" id="OZ021740">
    <property type="protein sequence ID" value="CAK9323443.1"/>
    <property type="molecule type" value="Genomic_DNA"/>
</dbReference>
<evidence type="ECO:0000256" key="1">
    <source>
        <dbReference type="SAM" id="MobiDB-lite"/>
    </source>
</evidence>
<proteinExistence type="predicted"/>
<feature type="region of interest" description="Disordered" evidence="1">
    <location>
        <begin position="59"/>
        <end position="78"/>
    </location>
</feature>
<reference evidence="2 3" key="1">
    <citation type="submission" date="2024-03" db="EMBL/GenBank/DDBJ databases">
        <authorList>
            <person name="Gkanogiannis A."/>
            <person name="Becerra Lopez-Lavalle L."/>
        </authorList>
    </citation>
    <scope>NUCLEOTIDE SEQUENCE [LARGE SCALE GENOMIC DNA]</scope>
</reference>
<feature type="compositionally biased region" description="Polar residues" evidence="1">
    <location>
        <begin position="67"/>
        <end position="78"/>
    </location>
</feature>
<gene>
    <name evidence="2" type="ORF">CITCOLO1_LOCUS15625</name>
</gene>
<evidence type="ECO:0000313" key="2">
    <source>
        <dbReference type="EMBL" id="CAK9323443.1"/>
    </source>
</evidence>
<sequence>MGRNSKSSKHNPVCEKLLRAFGVYPKIIKLSPPPASRQEEQQPNYPHQIHIHEVKVAPEMEKKENSNNKLRNKSGNQDVNDVFSDYINRAKRRLGSISSKKHDSSNKGKENLKDDRRFSDYIIRARNKLKATSSSVGFTRTSSRFGRWLRELEAGSLSFEVVSFRFVRREWNNTSHGAFPACIICHRLRFLSGLED</sequence>
<evidence type="ECO:0000313" key="3">
    <source>
        <dbReference type="Proteomes" id="UP001642487"/>
    </source>
</evidence>
<dbReference type="Proteomes" id="UP001642487">
    <property type="component" value="Chromosome 6"/>
</dbReference>
<name>A0ABP0YSE9_9ROSI</name>
<dbReference type="PANTHER" id="PTHR36746:SF3">
    <property type="entry name" value="DUF4005 DOMAIN-CONTAINING PROTEIN"/>
    <property type="match status" value="1"/>
</dbReference>
<protein>
    <submittedName>
        <fullName evidence="2">Uncharacterized protein</fullName>
    </submittedName>
</protein>
<accession>A0ABP0YSE9</accession>
<organism evidence="2 3">
    <name type="scientific">Citrullus colocynthis</name>
    <name type="common">colocynth</name>
    <dbReference type="NCBI Taxonomy" id="252529"/>
    <lineage>
        <taxon>Eukaryota</taxon>
        <taxon>Viridiplantae</taxon>
        <taxon>Streptophyta</taxon>
        <taxon>Embryophyta</taxon>
        <taxon>Tracheophyta</taxon>
        <taxon>Spermatophyta</taxon>
        <taxon>Magnoliopsida</taxon>
        <taxon>eudicotyledons</taxon>
        <taxon>Gunneridae</taxon>
        <taxon>Pentapetalae</taxon>
        <taxon>rosids</taxon>
        <taxon>fabids</taxon>
        <taxon>Cucurbitales</taxon>
        <taxon>Cucurbitaceae</taxon>
        <taxon>Benincaseae</taxon>
        <taxon>Citrullus</taxon>
    </lineage>
</organism>
<keyword evidence="3" id="KW-1185">Reference proteome</keyword>
<dbReference type="PANTHER" id="PTHR36746">
    <property type="entry name" value="BNAC04G51760D PROTEIN"/>
    <property type="match status" value="1"/>
</dbReference>